<sequence>MEEAPVGWAPGGSEREGKGAGGLPPSWADAQAGPRDALGRSEKEKGKGGRSWACGRVGPKEGKERKREKGKLFPELPATEENKSTEFRLRDVSRKRHSRQITSTKGSGYLETCQPSEELSKHKKTSIPFFFLTLLLPHPPPTAGSLPLLPPPPPSSLLPPRAARGGSRRGERTGGADGQRAAAAGEGSDGRGAAEDGREKRERVRVGVGTKATPVDSEDPAGVARTGLPLSAVAVALTGLMTLQLSLISPCVPVSSTISPILMMEVENKAFHAVSLLTKASTSAFIVALRGVRLEEAEVVGEADVVLVVEGGRRDEVHGRGGVGEELAAVDGADALEQERVRRAQRRIDAVRRAAEVVEAVAGVVDSGEAAAVGDAEGVGAGEDDEVLDAQVLGGEAVGELGGVEEGWGQVGERLGGVGDHAVAAAGGHLELPPVRTTLSRAAKARMSAQETTPGHCASTADLALSITLKKWRLGLFGGESFSAVLFAVESISTEPSQPCMKRHHPREKGPYTDSH</sequence>
<proteinExistence type="predicted"/>
<evidence type="ECO:0000313" key="2">
    <source>
        <dbReference type="EMBL" id="WVZ96643.1"/>
    </source>
</evidence>
<organism evidence="2 3">
    <name type="scientific">Paspalum notatum var. saurae</name>
    <dbReference type="NCBI Taxonomy" id="547442"/>
    <lineage>
        <taxon>Eukaryota</taxon>
        <taxon>Viridiplantae</taxon>
        <taxon>Streptophyta</taxon>
        <taxon>Embryophyta</taxon>
        <taxon>Tracheophyta</taxon>
        <taxon>Spermatophyta</taxon>
        <taxon>Magnoliopsida</taxon>
        <taxon>Liliopsida</taxon>
        <taxon>Poales</taxon>
        <taxon>Poaceae</taxon>
        <taxon>PACMAD clade</taxon>
        <taxon>Panicoideae</taxon>
        <taxon>Andropogonodae</taxon>
        <taxon>Paspaleae</taxon>
        <taxon>Paspalinae</taxon>
        <taxon>Paspalum</taxon>
    </lineage>
</organism>
<gene>
    <name evidence="2" type="ORF">U9M48_042255</name>
</gene>
<evidence type="ECO:0000313" key="3">
    <source>
        <dbReference type="Proteomes" id="UP001341281"/>
    </source>
</evidence>
<feature type="compositionally biased region" description="Basic and acidic residues" evidence="1">
    <location>
        <begin position="37"/>
        <end position="47"/>
    </location>
</feature>
<feature type="compositionally biased region" description="Basic and acidic residues" evidence="1">
    <location>
        <begin position="188"/>
        <end position="205"/>
    </location>
</feature>
<protein>
    <submittedName>
        <fullName evidence="2">Uncharacterized protein</fullName>
    </submittedName>
</protein>
<feature type="compositionally biased region" description="Pro residues" evidence="1">
    <location>
        <begin position="143"/>
        <end position="157"/>
    </location>
</feature>
<keyword evidence="3" id="KW-1185">Reference proteome</keyword>
<accession>A0AAQ3XF13</accession>
<feature type="compositionally biased region" description="Basic and acidic residues" evidence="1">
    <location>
        <begin position="58"/>
        <end position="72"/>
    </location>
</feature>
<feature type="compositionally biased region" description="Basic and acidic residues" evidence="1">
    <location>
        <begin position="80"/>
        <end position="92"/>
    </location>
</feature>
<reference evidence="2 3" key="1">
    <citation type="submission" date="2024-02" db="EMBL/GenBank/DDBJ databases">
        <title>High-quality chromosome-scale genome assembly of Pensacola bahiagrass (Paspalum notatum Flugge var. saurae).</title>
        <authorList>
            <person name="Vega J.M."/>
            <person name="Podio M."/>
            <person name="Orjuela J."/>
            <person name="Siena L.A."/>
            <person name="Pessino S.C."/>
            <person name="Combes M.C."/>
            <person name="Mariac C."/>
            <person name="Albertini E."/>
            <person name="Pupilli F."/>
            <person name="Ortiz J.P.A."/>
            <person name="Leblanc O."/>
        </authorList>
    </citation>
    <scope>NUCLEOTIDE SEQUENCE [LARGE SCALE GENOMIC DNA]</scope>
    <source>
        <strain evidence="2">R1</strain>
        <tissue evidence="2">Leaf</tissue>
    </source>
</reference>
<name>A0AAQ3XF13_PASNO</name>
<feature type="region of interest" description="Disordered" evidence="1">
    <location>
        <begin position="143"/>
        <end position="205"/>
    </location>
</feature>
<dbReference type="Proteomes" id="UP001341281">
    <property type="component" value="Chromosome 10"/>
</dbReference>
<evidence type="ECO:0000256" key="1">
    <source>
        <dbReference type="SAM" id="MobiDB-lite"/>
    </source>
</evidence>
<feature type="region of interest" description="Disordered" evidence="1">
    <location>
        <begin position="1"/>
        <end position="113"/>
    </location>
</feature>
<dbReference type="AlphaFoldDB" id="A0AAQ3XF13"/>
<feature type="region of interest" description="Disordered" evidence="1">
    <location>
        <begin position="496"/>
        <end position="516"/>
    </location>
</feature>
<dbReference type="EMBL" id="CP144754">
    <property type="protein sequence ID" value="WVZ96643.1"/>
    <property type="molecule type" value="Genomic_DNA"/>
</dbReference>